<evidence type="ECO:0000256" key="2">
    <source>
        <dbReference type="ARBA" id="ARBA00005268"/>
    </source>
</evidence>
<feature type="transmembrane region" description="Helical" evidence="6">
    <location>
        <begin position="119"/>
        <end position="135"/>
    </location>
</feature>
<dbReference type="STRING" id="645274.SAMN04487901_11057"/>
<dbReference type="OrthoDB" id="9791807at2"/>
<dbReference type="AlphaFoldDB" id="A0A1H0FT11"/>
<evidence type="ECO:0000256" key="6">
    <source>
        <dbReference type="SAM" id="Phobius"/>
    </source>
</evidence>
<dbReference type="PANTHER" id="PTHR30028:SF0">
    <property type="entry name" value="PROTEIN ALUMINUM SENSITIVE 3"/>
    <property type="match status" value="1"/>
</dbReference>
<sequence length="239" mass="26286">MMSSDISFWGVSLLVVLLLASVAVYWLIDRKEMARVLRVFGLMAGQMAVIGIIAWTACKANAWWADMLWLVVLIALATGWCLYKMRKTWKQMLTSVVAALTAGTLIGSGVMMLCMPGRFFIPITAVMVTHLVVAVKETLQTYQRSLTHTEAHRLYMQANGATLLESLMPSVRRALRATVQPQLRTMAQPLLVTMPLLFVGMLLGGVSPATAVVVMILLMMAAFVSTVVAAIVALYCFKR</sequence>
<dbReference type="PANTHER" id="PTHR30028">
    <property type="entry name" value="UPF0014 INNER MEMBRANE PROTEIN YBBM-RELATED"/>
    <property type="match status" value="1"/>
</dbReference>
<dbReference type="EMBL" id="FNCQ01000010">
    <property type="protein sequence ID" value="SDG82036.1"/>
    <property type="molecule type" value="Genomic_DNA"/>
</dbReference>
<evidence type="ECO:0000313" key="9">
    <source>
        <dbReference type="Proteomes" id="UP000198779"/>
    </source>
</evidence>
<comment type="subcellular location">
    <subcellularLocation>
        <location evidence="1">Membrane</location>
        <topology evidence="1">Multi-pass membrane protein</topology>
    </subcellularLocation>
</comment>
<keyword evidence="9" id="KW-1185">Reference proteome</keyword>
<feature type="transmembrane region" description="Helical" evidence="6">
    <location>
        <begin position="186"/>
        <end position="206"/>
    </location>
</feature>
<accession>A0A1H0FT11</accession>
<evidence type="ECO:0000313" key="10">
    <source>
        <dbReference type="Proteomes" id="UP000199134"/>
    </source>
</evidence>
<evidence type="ECO:0000313" key="7">
    <source>
        <dbReference type="EMBL" id="SDG82036.1"/>
    </source>
</evidence>
<dbReference type="EMBL" id="FNIW01000006">
    <property type="protein sequence ID" value="SDN97777.1"/>
    <property type="molecule type" value="Genomic_DNA"/>
</dbReference>
<keyword evidence="4 6" id="KW-1133">Transmembrane helix</keyword>
<reference evidence="7 10" key="1">
    <citation type="submission" date="2016-10" db="EMBL/GenBank/DDBJ databases">
        <authorList>
            <person name="de Groot N.N."/>
        </authorList>
    </citation>
    <scope>NUCLEOTIDE SEQUENCE [LARGE SCALE GENOMIC DNA]</scope>
    <source>
        <strain evidence="10">BP1-145</strain>
        <strain evidence="7">BP1-148</strain>
    </source>
</reference>
<evidence type="ECO:0000256" key="4">
    <source>
        <dbReference type="ARBA" id="ARBA00022989"/>
    </source>
</evidence>
<dbReference type="InterPro" id="IPR005226">
    <property type="entry name" value="UPF0014_fam"/>
</dbReference>
<keyword evidence="5 6" id="KW-0472">Membrane</keyword>
<evidence type="ECO:0000256" key="5">
    <source>
        <dbReference type="ARBA" id="ARBA00023136"/>
    </source>
</evidence>
<evidence type="ECO:0000256" key="1">
    <source>
        <dbReference type="ARBA" id="ARBA00004141"/>
    </source>
</evidence>
<evidence type="ECO:0000313" key="8">
    <source>
        <dbReference type="EMBL" id="SDN97777.1"/>
    </source>
</evidence>
<feature type="transmembrane region" description="Helical" evidence="6">
    <location>
        <begin position="212"/>
        <end position="237"/>
    </location>
</feature>
<reference evidence="8 9" key="2">
    <citation type="submission" date="2016-10" db="EMBL/GenBank/DDBJ databases">
        <authorList>
            <person name="Varghese N."/>
            <person name="Submissions S."/>
        </authorList>
    </citation>
    <scope>NUCLEOTIDE SEQUENCE</scope>
    <source>
        <strain evidence="8">BP1-145</strain>
        <strain evidence="9">BP1-148</strain>
    </source>
</reference>
<feature type="transmembrane region" description="Helical" evidence="6">
    <location>
        <begin position="39"/>
        <end position="57"/>
    </location>
</feature>
<comment type="similarity">
    <text evidence="2">Belongs to the UPF0014 family.</text>
</comment>
<dbReference type="Proteomes" id="UP000199134">
    <property type="component" value="Unassembled WGS sequence"/>
</dbReference>
<gene>
    <name evidence="8" type="ORF">SAMN04487900_10679</name>
    <name evidence="7" type="ORF">SAMN04487901_11057</name>
</gene>
<proteinExistence type="inferred from homology"/>
<organism evidence="8 10">
    <name type="scientific">Prevotella communis</name>
    <dbReference type="NCBI Taxonomy" id="2913614"/>
    <lineage>
        <taxon>Bacteria</taxon>
        <taxon>Pseudomonadati</taxon>
        <taxon>Bacteroidota</taxon>
        <taxon>Bacteroidia</taxon>
        <taxon>Bacteroidales</taxon>
        <taxon>Prevotellaceae</taxon>
        <taxon>Prevotella</taxon>
    </lineage>
</organism>
<feature type="transmembrane region" description="Helical" evidence="6">
    <location>
        <begin position="63"/>
        <end position="83"/>
    </location>
</feature>
<feature type="transmembrane region" description="Helical" evidence="6">
    <location>
        <begin position="6"/>
        <end position="27"/>
    </location>
</feature>
<dbReference type="GO" id="GO:0005886">
    <property type="term" value="C:plasma membrane"/>
    <property type="evidence" value="ECO:0007669"/>
    <property type="project" value="TreeGrafter"/>
</dbReference>
<protein>
    <submittedName>
        <fullName evidence="8">ABC-type iron transport system FetAB, permease component</fullName>
    </submittedName>
</protein>
<dbReference type="Pfam" id="PF03649">
    <property type="entry name" value="UPF0014"/>
    <property type="match status" value="1"/>
</dbReference>
<dbReference type="RefSeq" id="WP_091817934.1">
    <property type="nucleotide sequence ID" value="NZ_CP091790.1"/>
</dbReference>
<feature type="transmembrane region" description="Helical" evidence="6">
    <location>
        <begin position="95"/>
        <end position="113"/>
    </location>
</feature>
<accession>A0A1G7XCY2</accession>
<name>A0A1H0FT11_9BACT</name>
<evidence type="ECO:0000256" key="3">
    <source>
        <dbReference type="ARBA" id="ARBA00022692"/>
    </source>
</evidence>
<keyword evidence="3 6" id="KW-0812">Transmembrane</keyword>
<dbReference type="Proteomes" id="UP000198779">
    <property type="component" value="Unassembled WGS sequence"/>
</dbReference>